<proteinExistence type="predicted"/>
<gene>
    <name evidence="1" type="ORF">GL267_09200</name>
</gene>
<reference evidence="1" key="1">
    <citation type="submission" date="2019-11" db="EMBL/GenBank/DDBJ databases">
        <title>Acidithiobacillus ferrianus sp. nov.: a facultatively anaerobic and extremely acidophilic chemolithoautotroph.</title>
        <authorList>
            <person name="Norris P.R."/>
            <person name="Falagan C."/>
            <person name="Moya-Beltran A."/>
            <person name="Castro M."/>
            <person name="Quatrini R."/>
            <person name="Johnson D.B."/>
        </authorList>
    </citation>
    <scope>NUCLEOTIDE SEQUENCE [LARGE SCALE GENOMIC DNA]</scope>
    <source>
        <strain evidence="1">MG</strain>
    </source>
</reference>
<accession>A0A845UMI0</accession>
<dbReference type="AlphaFoldDB" id="A0A845UMI0"/>
<organism evidence="1">
    <name type="scientific">Acidithiobacillus ferrianus</name>
    <dbReference type="NCBI Taxonomy" id="2678518"/>
    <lineage>
        <taxon>Bacteria</taxon>
        <taxon>Pseudomonadati</taxon>
        <taxon>Pseudomonadota</taxon>
        <taxon>Acidithiobacillia</taxon>
        <taxon>Acidithiobacillales</taxon>
        <taxon>Acidithiobacillaceae</taxon>
        <taxon>Acidithiobacillus</taxon>
    </lineage>
</organism>
<name>A0A845UMI0_9PROT</name>
<comment type="caution">
    <text evidence="1">The sequence shown here is derived from an EMBL/GenBank/DDBJ whole genome shotgun (WGS) entry which is preliminary data.</text>
</comment>
<dbReference type="RefSeq" id="WP_163098035.1">
    <property type="nucleotide sequence ID" value="NZ_CP127523.1"/>
</dbReference>
<protein>
    <submittedName>
        <fullName evidence="1">Uncharacterized protein</fullName>
    </submittedName>
</protein>
<sequence>MAGEELITFTPDLRIKTCFHEAAHAIIHGLHPFCHVYSLAVAPEGTKEGEWEYRHRKGGVSTDIWGVCRTSDTNLLIRWFVRWDRDEGCYVISDDDAVAHYSEPSAFTRSARIRHIRAYCCGLLAGQTAELILDCDGTDDSIWLDVDSDQRGSDMAKVAGLIKLLPYRNELGFLIEKTEESLRDPKIWQMVADLAQALARRGRMEDDEIDSYLPSPRKNWPGSPRPRIPARWFKRRTGDLA</sequence>
<dbReference type="EMBL" id="WNJL01000034">
    <property type="protein sequence ID" value="NDU42808.1"/>
    <property type="molecule type" value="Genomic_DNA"/>
</dbReference>
<evidence type="ECO:0000313" key="1">
    <source>
        <dbReference type="EMBL" id="NDU42808.1"/>
    </source>
</evidence>